<evidence type="ECO:0000313" key="2">
    <source>
        <dbReference type="EMBL" id="KZT59380.1"/>
    </source>
</evidence>
<organism evidence="2 3">
    <name type="scientific">Calocera cornea HHB12733</name>
    <dbReference type="NCBI Taxonomy" id="1353952"/>
    <lineage>
        <taxon>Eukaryota</taxon>
        <taxon>Fungi</taxon>
        <taxon>Dikarya</taxon>
        <taxon>Basidiomycota</taxon>
        <taxon>Agaricomycotina</taxon>
        <taxon>Dacrymycetes</taxon>
        <taxon>Dacrymycetales</taxon>
        <taxon>Dacrymycetaceae</taxon>
        <taxon>Calocera</taxon>
    </lineage>
</organism>
<dbReference type="EMBL" id="KV423941">
    <property type="protein sequence ID" value="KZT59380.1"/>
    <property type="molecule type" value="Genomic_DNA"/>
</dbReference>
<proteinExistence type="predicted"/>
<dbReference type="Proteomes" id="UP000076842">
    <property type="component" value="Unassembled WGS sequence"/>
</dbReference>
<evidence type="ECO:0000313" key="3">
    <source>
        <dbReference type="Proteomes" id="UP000076842"/>
    </source>
</evidence>
<keyword evidence="3" id="KW-1185">Reference proteome</keyword>
<name>A0A165HJK0_9BASI</name>
<gene>
    <name evidence="2" type="ORF">CALCODRAFT_195721</name>
</gene>
<dbReference type="InParanoid" id="A0A165HJK0"/>
<feature type="compositionally biased region" description="Polar residues" evidence="1">
    <location>
        <begin position="88"/>
        <end position="97"/>
    </location>
</feature>
<feature type="region of interest" description="Disordered" evidence="1">
    <location>
        <begin position="77"/>
        <end position="104"/>
    </location>
</feature>
<protein>
    <submittedName>
        <fullName evidence="2">Uncharacterized protein</fullName>
    </submittedName>
</protein>
<accession>A0A165HJK0</accession>
<sequence length="104" mass="11296">MLGSAGRVLKTYFNGGLSSDSFDAFNDKPNGDFNGEVNGDVDDGSNTHRHCQRKVPCQLQGQFQVIRPPFSRTVPGAFPMPLPLAQPSKPQVPTTVLTRKGHTN</sequence>
<dbReference type="AlphaFoldDB" id="A0A165HJK0"/>
<reference evidence="2 3" key="1">
    <citation type="journal article" date="2016" name="Mol. Biol. Evol.">
        <title>Comparative Genomics of Early-Diverging Mushroom-Forming Fungi Provides Insights into the Origins of Lignocellulose Decay Capabilities.</title>
        <authorList>
            <person name="Nagy L.G."/>
            <person name="Riley R."/>
            <person name="Tritt A."/>
            <person name="Adam C."/>
            <person name="Daum C."/>
            <person name="Floudas D."/>
            <person name="Sun H."/>
            <person name="Yadav J.S."/>
            <person name="Pangilinan J."/>
            <person name="Larsson K.H."/>
            <person name="Matsuura K."/>
            <person name="Barry K."/>
            <person name="Labutti K."/>
            <person name="Kuo R."/>
            <person name="Ohm R.A."/>
            <person name="Bhattacharya S.S."/>
            <person name="Shirouzu T."/>
            <person name="Yoshinaga Y."/>
            <person name="Martin F.M."/>
            <person name="Grigoriev I.V."/>
            <person name="Hibbett D.S."/>
        </authorList>
    </citation>
    <scope>NUCLEOTIDE SEQUENCE [LARGE SCALE GENOMIC DNA]</scope>
    <source>
        <strain evidence="2 3">HHB12733</strain>
    </source>
</reference>
<evidence type="ECO:0000256" key="1">
    <source>
        <dbReference type="SAM" id="MobiDB-lite"/>
    </source>
</evidence>